<dbReference type="STRING" id="1432656.X802_05530"/>
<keyword evidence="2" id="KW-1133">Transmembrane helix</keyword>
<keyword evidence="4" id="KW-1185">Reference proteome</keyword>
<evidence type="ECO:0000313" key="4">
    <source>
        <dbReference type="Proteomes" id="UP000062043"/>
    </source>
</evidence>
<feature type="region of interest" description="Disordered" evidence="1">
    <location>
        <begin position="510"/>
        <end position="564"/>
    </location>
</feature>
<dbReference type="AlphaFoldDB" id="A0A0X1KK92"/>
<dbReference type="PATRIC" id="fig|1432656.3.peg.1076"/>
<proteinExistence type="predicted"/>
<evidence type="ECO:0000256" key="1">
    <source>
        <dbReference type="SAM" id="MobiDB-lite"/>
    </source>
</evidence>
<gene>
    <name evidence="3" type="ORF">X802_05530</name>
</gene>
<keyword evidence="2" id="KW-0812">Transmembrane</keyword>
<evidence type="ECO:0008006" key="5">
    <source>
        <dbReference type="Google" id="ProtNLM"/>
    </source>
</evidence>
<accession>A0A0X1KK92</accession>
<protein>
    <recommendedName>
        <fullName evidence="5">CARDB domain-containing protein</fullName>
    </recommendedName>
</protein>
<feature type="transmembrane region" description="Helical" evidence="2">
    <location>
        <begin position="481"/>
        <end position="500"/>
    </location>
</feature>
<dbReference type="KEGG" id="tgy:X802_05530"/>
<feature type="region of interest" description="Disordered" evidence="1">
    <location>
        <begin position="446"/>
        <end position="474"/>
    </location>
</feature>
<feature type="compositionally biased region" description="Low complexity" evidence="1">
    <location>
        <begin position="457"/>
        <end position="473"/>
    </location>
</feature>
<dbReference type="Proteomes" id="UP000062043">
    <property type="component" value="Chromosome"/>
</dbReference>
<sequence>MVITMRSFGFLTLILVVTALFSIPQVSASDNLLLTTRDVVTVLSGEQLVDSIEVINEAPLNFTVVVYTGYTVEGLSDTLMNFTPGYTFFRNWRAGESQTFSFNVSVSSNVTPGFYTLVLRFRGMAEDGSLHDLILRVPLRVSDNPVVLKSLDLSVLQRPSSPSPNPFNGETLVLRAVISNIGNTPTGFVYWVNVTSLATGDVVYSTHGNSVISPGEVKIEARIPVGWDWEPGEYNVSFFVSSLRGSESLWRIVHVSTGVNYINVSMSRESVPLGGDIKAYITVLSERKLDTNLTVSVWSEETLLMSRTLPVSLQPGTQVLELGFPTNVSGELRFVMKLNYGEILLAQANGTYRVLGYPVIESIKQEFNGSILRLNIILTNPNDVPMKARLIYNMSSAEVLLYSDSKDMLLKPGTTVKTFEFQLPWNSTVEYSFVLVGEGKTFDTESGVVNVPPKPVSTESTSSLSTTSSASGEEGYGSREYLIILSIVVIVAILLVGIILGSKEEKGYVSPWERARKPRTRPKPKRRSPLGRFKRPKLPKFIENRELPRRFKRKPVTKVKKKKS</sequence>
<organism evidence="3 4">
    <name type="scientific">Thermococcus guaymasensis DSM 11113</name>
    <dbReference type="NCBI Taxonomy" id="1432656"/>
    <lineage>
        <taxon>Archaea</taxon>
        <taxon>Methanobacteriati</taxon>
        <taxon>Methanobacteriota</taxon>
        <taxon>Thermococci</taxon>
        <taxon>Thermococcales</taxon>
        <taxon>Thermococcaceae</taxon>
        <taxon>Thermococcus</taxon>
    </lineage>
</organism>
<feature type="compositionally biased region" description="Basic residues" evidence="1">
    <location>
        <begin position="516"/>
        <end position="538"/>
    </location>
</feature>
<dbReference type="EMBL" id="CP007140">
    <property type="protein sequence ID" value="AJC71691.1"/>
    <property type="molecule type" value="Genomic_DNA"/>
</dbReference>
<evidence type="ECO:0000313" key="3">
    <source>
        <dbReference type="EMBL" id="AJC71691.1"/>
    </source>
</evidence>
<feature type="compositionally biased region" description="Basic residues" evidence="1">
    <location>
        <begin position="550"/>
        <end position="564"/>
    </location>
</feature>
<keyword evidence="2" id="KW-0472">Membrane</keyword>
<feature type="compositionally biased region" description="Basic and acidic residues" evidence="1">
    <location>
        <begin position="540"/>
        <end position="549"/>
    </location>
</feature>
<name>A0A0X1KK92_9EURY</name>
<reference evidence="3 4" key="1">
    <citation type="submission" date="2014-01" db="EMBL/GenBank/DDBJ databases">
        <title>Genome sequencing of Thermococcus guaymasensis.</title>
        <authorList>
            <person name="Zhang X."/>
            <person name="Alvare G."/>
            <person name="Fristensky B."/>
            <person name="Chen L."/>
            <person name="Suen T."/>
            <person name="Chen Q."/>
            <person name="Ma K."/>
        </authorList>
    </citation>
    <scope>NUCLEOTIDE SEQUENCE [LARGE SCALE GENOMIC DNA]</scope>
    <source>
        <strain evidence="3 4">DSM 11113</strain>
    </source>
</reference>
<evidence type="ECO:0000256" key="2">
    <source>
        <dbReference type="SAM" id="Phobius"/>
    </source>
</evidence>